<proteinExistence type="inferred from homology"/>
<sequence length="447" mass="48361">MLNNKPTQAEQAVHTEAEQHSCEQYVESDAATLDPPPNEGATDPAKEFPAHTRYAVVASCFMMQALACGTIHAWGIQQEYLAAHNFAGNESKIKTLSYIGTLMYFSQYLWGMLAGWMADVWSYRKVCFIGVVFLAIGPLVASFCNQPWQYCLTQGILFGLGAGLVFNPTSTAPARWFTTRRGLATGITVAGVGVGGLVIAPLTEFLVQNVGVPWSQRIAAIYLFVLGSISCYFVRVPFQDKTRTLNNFDWSAFRDRRFAVHALMVSFVTAAYLVPYTYLPQFWTSKGISSKTASVLIAIANVSSAVGRLAMGFSADSIGVLNSLVLSLAISTVAALLIWPFATSIGAGLVMGIFYGFAAGGYWTLLPLAAAKLFGVDKLASYTGIFYSLSAVSAWLGNPVAGAILANPGHGTNYIGMIVYIGVLWAVALVFATINRRSYSHRIFVKE</sequence>
<keyword evidence="4" id="KW-0812">Transmembrane</keyword>
<organism evidence="6 7">
    <name type="scientific">Linderina pennispora</name>
    <dbReference type="NCBI Taxonomy" id="61395"/>
    <lineage>
        <taxon>Eukaryota</taxon>
        <taxon>Fungi</taxon>
        <taxon>Fungi incertae sedis</taxon>
        <taxon>Zoopagomycota</taxon>
        <taxon>Kickxellomycotina</taxon>
        <taxon>Kickxellomycetes</taxon>
        <taxon>Kickxellales</taxon>
        <taxon>Kickxellaceae</taxon>
        <taxon>Linderina</taxon>
    </lineage>
</organism>
<evidence type="ECO:0000313" key="7">
    <source>
        <dbReference type="Proteomes" id="UP000193922"/>
    </source>
</evidence>
<comment type="similarity">
    <text evidence="2">Belongs to the major facilitator superfamily. Monocarboxylate porter (TC 2.A.1.13) family.</text>
</comment>
<keyword evidence="4" id="KW-1133">Transmembrane helix</keyword>
<dbReference type="InterPro" id="IPR036259">
    <property type="entry name" value="MFS_trans_sf"/>
</dbReference>
<feature type="transmembrane region" description="Helical" evidence="4">
    <location>
        <begin position="96"/>
        <end position="116"/>
    </location>
</feature>
<evidence type="ECO:0000313" key="6">
    <source>
        <dbReference type="EMBL" id="ORX68168.1"/>
    </source>
</evidence>
<feature type="transmembrane region" description="Helical" evidence="4">
    <location>
        <begin position="54"/>
        <end position="76"/>
    </location>
</feature>
<evidence type="ECO:0000256" key="4">
    <source>
        <dbReference type="SAM" id="Phobius"/>
    </source>
</evidence>
<feature type="compositionally biased region" description="Polar residues" evidence="3">
    <location>
        <begin position="1"/>
        <end position="10"/>
    </location>
</feature>
<dbReference type="RefSeq" id="XP_040741982.1">
    <property type="nucleotide sequence ID" value="XM_040888011.1"/>
</dbReference>
<dbReference type="SUPFAM" id="SSF103473">
    <property type="entry name" value="MFS general substrate transporter"/>
    <property type="match status" value="1"/>
</dbReference>
<evidence type="ECO:0000256" key="1">
    <source>
        <dbReference type="ARBA" id="ARBA00004141"/>
    </source>
</evidence>
<protein>
    <submittedName>
        <fullName evidence="6">MFS general substrate transporter</fullName>
    </submittedName>
</protein>
<feature type="transmembrane region" description="Helical" evidence="4">
    <location>
        <begin position="385"/>
        <end position="406"/>
    </location>
</feature>
<dbReference type="PANTHER" id="PTHR11360:SF284">
    <property type="entry name" value="EG:103B4.3 PROTEIN-RELATED"/>
    <property type="match status" value="1"/>
</dbReference>
<dbReference type="EMBL" id="MCFD01000010">
    <property type="protein sequence ID" value="ORX68168.1"/>
    <property type="molecule type" value="Genomic_DNA"/>
</dbReference>
<feature type="region of interest" description="Disordered" evidence="3">
    <location>
        <begin position="1"/>
        <end position="21"/>
    </location>
</feature>
<keyword evidence="4" id="KW-0472">Membrane</keyword>
<dbReference type="GO" id="GO:0016020">
    <property type="term" value="C:membrane"/>
    <property type="evidence" value="ECO:0007669"/>
    <property type="project" value="UniProtKB-SubCell"/>
</dbReference>
<feature type="transmembrane region" description="Helical" evidence="4">
    <location>
        <begin position="412"/>
        <end position="434"/>
    </location>
</feature>
<feature type="transmembrane region" description="Helical" evidence="4">
    <location>
        <begin position="123"/>
        <end position="141"/>
    </location>
</feature>
<dbReference type="Pfam" id="PF07690">
    <property type="entry name" value="MFS_1"/>
    <property type="match status" value="1"/>
</dbReference>
<dbReference type="PROSITE" id="PS50850">
    <property type="entry name" value="MFS"/>
    <property type="match status" value="1"/>
</dbReference>
<dbReference type="STRING" id="61395.A0A1Y1W3Y8"/>
<dbReference type="InterPro" id="IPR020846">
    <property type="entry name" value="MFS_dom"/>
</dbReference>
<reference evidence="6 7" key="1">
    <citation type="submission" date="2016-07" db="EMBL/GenBank/DDBJ databases">
        <title>Pervasive Adenine N6-methylation of Active Genes in Fungi.</title>
        <authorList>
            <consortium name="DOE Joint Genome Institute"/>
            <person name="Mondo S.J."/>
            <person name="Dannebaum R.O."/>
            <person name="Kuo R.C."/>
            <person name="Labutti K."/>
            <person name="Haridas S."/>
            <person name="Kuo A."/>
            <person name="Salamov A."/>
            <person name="Ahrendt S.R."/>
            <person name="Lipzen A."/>
            <person name="Sullivan W."/>
            <person name="Andreopoulos W.B."/>
            <person name="Clum A."/>
            <person name="Lindquist E."/>
            <person name="Daum C."/>
            <person name="Ramamoorthy G.K."/>
            <person name="Gryganskyi A."/>
            <person name="Culley D."/>
            <person name="Magnuson J.K."/>
            <person name="James T.Y."/>
            <person name="O'Malley M.A."/>
            <person name="Stajich J.E."/>
            <person name="Spatafora J.W."/>
            <person name="Visel A."/>
            <person name="Grigoriev I.V."/>
        </authorList>
    </citation>
    <scope>NUCLEOTIDE SEQUENCE [LARGE SCALE GENOMIC DNA]</scope>
    <source>
        <strain evidence="6 7">ATCC 12442</strain>
    </source>
</reference>
<feature type="transmembrane region" description="Helical" evidence="4">
    <location>
        <begin position="219"/>
        <end position="238"/>
    </location>
</feature>
<evidence type="ECO:0000256" key="3">
    <source>
        <dbReference type="SAM" id="MobiDB-lite"/>
    </source>
</evidence>
<gene>
    <name evidence="6" type="ORF">DL89DRAFT_268705</name>
</gene>
<feature type="transmembrane region" description="Helical" evidence="4">
    <location>
        <begin position="291"/>
        <end position="311"/>
    </location>
</feature>
<keyword evidence="7" id="KW-1185">Reference proteome</keyword>
<comment type="caution">
    <text evidence="6">The sequence shown here is derived from an EMBL/GenBank/DDBJ whole genome shotgun (WGS) entry which is preliminary data.</text>
</comment>
<feature type="transmembrane region" description="Helical" evidence="4">
    <location>
        <begin position="318"/>
        <end position="339"/>
    </location>
</feature>
<dbReference type="AlphaFoldDB" id="A0A1Y1W3Y8"/>
<feature type="domain" description="Major facilitator superfamily (MFS) profile" evidence="5">
    <location>
        <begin position="53"/>
        <end position="440"/>
    </location>
</feature>
<feature type="transmembrane region" description="Helical" evidence="4">
    <location>
        <begin position="147"/>
        <end position="166"/>
    </location>
</feature>
<dbReference type="PANTHER" id="PTHR11360">
    <property type="entry name" value="MONOCARBOXYLATE TRANSPORTER"/>
    <property type="match status" value="1"/>
</dbReference>
<dbReference type="InterPro" id="IPR050327">
    <property type="entry name" value="Proton-linked_MCT"/>
</dbReference>
<dbReference type="GO" id="GO:0022857">
    <property type="term" value="F:transmembrane transporter activity"/>
    <property type="evidence" value="ECO:0007669"/>
    <property type="project" value="InterPro"/>
</dbReference>
<dbReference type="OrthoDB" id="2213137at2759"/>
<dbReference type="InterPro" id="IPR011701">
    <property type="entry name" value="MFS"/>
</dbReference>
<dbReference type="Proteomes" id="UP000193922">
    <property type="component" value="Unassembled WGS sequence"/>
</dbReference>
<comment type="subcellular location">
    <subcellularLocation>
        <location evidence="1">Membrane</location>
        <topology evidence="1">Multi-pass membrane protein</topology>
    </subcellularLocation>
</comment>
<evidence type="ECO:0000259" key="5">
    <source>
        <dbReference type="PROSITE" id="PS50850"/>
    </source>
</evidence>
<name>A0A1Y1W3Y8_9FUNG</name>
<feature type="transmembrane region" description="Helical" evidence="4">
    <location>
        <begin position="345"/>
        <end position="365"/>
    </location>
</feature>
<accession>A0A1Y1W3Y8</accession>
<feature type="transmembrane region" description="Helical" evidence="4">
    <location>
        <begin position="258"/>
        <end position="279"/>
    </location>
</feature>
<dbReference type="GeneID" id="63804659"/>
<evidence type="ECO:0000256" key="2">
    <source>
        <dbReference type="ARBA" id="ARBA00006727"/>
    </source>
</evidence>
<feature type="transmembrane region" description="Helical" evidence="4">
    <location>
        <begin position="187"/>
        <end position="207"/>
    </location>
</feature>
<dbReference type="Gene3D" id="1.20.1250.20">
    <property type="entry name" value="MFS general substrate transporter like domains"/>
    <property type="match status" value="1"/>
</dbReference>